<dbReference type="VEuPathDB" id="VectorBase:HLOH_042032"/>
<reference evidence="4 5" key="1">
    <citation type="journal article" date="2020" name="Cell">
        <title>Large-Scale Comparative Analyses of Tick Genomes Elucidate Their Genetic Diversity and Vector Capacities.</title>
        <authorList>
            <consortium name="Tick Genome and Microbiome Consortium (TIGMIC)"/>
            <person name="Jia N."/>
            <person name="Wang J."/>
            <person name="Shi W."/>
            <person name="Du L."/>
            <person name="Sun Y."/>
            <person name="Zhan W."/>
            <person name="Jiang J.F."/>
            <person name="Wang Q."/>
            <person name="Zhang B."/>
            <person name="Ji P."/>
            <person name="Bell-Sakyi L."/>
            <person name="Cui X.M."/>
            <person name="Yuan T.T."/>
            <person name="Jiang B.G."/>
            <person name="Yang W.F."/>
            <person name="Lam T.T."/>
            <person name="Chang Q.C."/>
            <person name="Ding S.J."/>
            <person name="Wang X.J."/>
            <person name="Zhu J.G."/>
            <person name="Ruan X.D."/>
            <person name="Zhao L."/>
            <person name="Wei J.T."/>
            <person name="Ye R.Z."/>
            <person name="Que T.C."/>
            <person name="Du C.H."/>
            <person name="Zhou Y.H."/>
            <person name="Cheng J.X."/>
            <person name="Dai P.F."/>
            <person name="Guo W.B."/>
            <person name="Han X.H."/>
            <person name="Huang E.J."/>
            <person name="Li L.F."/>
            <person name="Wei W."/>
            <person name="Gao Y.C."/>
            <person name="Liu J.Z."/>
            <person name="Shao H.Z."/>
            <person name="Wang X."/>
            <person name="Wang C.C."/>
            <person name="Yang T.C."/>
            <person name="Huo Q.B."/>
            <person name="Li W."/>
            <person name="Chen H.Y."/>
            <person name="Chen S.E."/>
            <person name="Zhou L.G."/>
            <person name="Ni X.B."/>
            <person name="Tian J.H."/>
            <person name="Sheng Y."/>
            <person name="Liu T."/>
            <person name="Pan Y.S."/>
            <person name="Xia L.Y."/>
            <person name="Li J."/>
            <person name="Zhao F."/>
            <person name="Cao W.C."/>
        </authorList>
    </citation>
    <scope>NUCLEOTIDE SEQUENCE [LARGE SCALE GENOMIC DNA]</scope>
    <source>
        <strain evidence="4">HaeL-2018</strain>
    </source>
</reference>
<protein>
    <recommendedName>
        <fullName evidence="3">CCHC-type domain-containing protein</fullName>
    </recommendedName>
</protein>
<accession>A0A9J6FJN8</accession>
<dbReference type="OrthoDB" id="6512148at2759"/>
<dbReference type="PANTHER" id="PTHR22639:SF3">
    <property type="entry name" value="ZINC FINGER CCHC DOMAIN-CONTAINING PROTEIN 3"/>
    <property type="match status" value="1"/>
</dbReference>
<dbReference type="GO" id="GO:0003723">
    <property type="term" value="F:RNA binding"/>
    <property type="evidence" value="ECO:0007669"/>
    <property type="project" value="InterPro"/>
</dbReference>
<feature type="compositionally biased region" description="Basic and acidic residues" evidence="2">
    <location>
        <begin position="295"/>
        <end position="306"/>
    </location>
</feature>
<name>A0A9J6FJN8_HAELO</name>
<evidence type="ECO:0000313" key="5">
    <source>
        <dbReference type="Proteomes" id="UP000821853"/>
    </source>
</evidence>
<evidence type="ECO:0000256" key="1">
    <source>
        <dbReference type="PROSITE-ProRule" id="PRU00047"/>
    </source>
</evidence>
<sequence length="451" mass="49902">MGDNEPPPPPDPAQRSASSPLPGADNLDSPGCHESSEGSMTEEMDLDSEFTVVTGRRLKRKLRCTSTTSETMAGMPTGPKVFTVGYVPVKKTDNLNMLNRQKLTEYFRRVAVNQVKEIRINARLNVLMVDVTTDGIIDTLKAITGLGNIQVRSFLAHGKETTTGVISDVDPEINDSDLVQLLSSTVRILDIHRIGRSRCVKVVFQCDSLPASVKVGYVRHRVRPYVPRPLQCYKCQKLGHVSAACKNAVACKRCGDAHDHVNCKGTLKCANCSGPHEATSNECPKMMHERRVLRTMVRDNSTHREAAASVRRRRRSSRRRRRQSRSISRPRDLQTTAAPPLAPLPQVLTQEKPRPPPVPPRRANIASGTVSTDDWPLLSQTVSAANKSAIVVKGPHEKHSNEERIADEKVLRMLKQLLNTMRKLIAGLKSQSAKIVVQVLDALEPLIEALQ</sequence>
<dbReference type="InterPro" id="IPR042509">
    <property type="entry name" value="ZCCHC3"/>
</dbReference>
<dbReference type="PANTHER" id="PTHR22639">
    <property type="entry name" value="GAG-RELATED PROTEIN"/>
    <property type="match status" value="1"/>
</dbReference>
<dbReference type="PROSITE" id="PS50158">
    <property type="entry name" value="ZF_CCHC"/>
    <property type="match status" value="1"/>
</dbReference>
<gene>
    <name evidence="4" type="ORF">HPB48_011861</name>
</gene>
<evidence type="ECO:0000259" key="3">
    <source>
        <dbReference type="PROSITE" id="PS50158"/>
    </source>
</evidence>
<dbReference type="Proteomes" id="UP000821853">
    <property type="component" value="Chromosome 1"/>
</dbReference>
<dbReference type="SMART" id="SM00343">
    <property type="entry name" value="ZnF_C2HC"/>
    <property type="match status" value="1"/>
</dbReference>
<feature type="compositionally biased region" description="Pro residues" evidence="2">
    <location>
        <begin position="1"/>
        <end position="12"/>
    </location>
</feature>
<evidence type="ECO:0000313" key="4">
    <source>
        <dbReference type="EMBL" id="KAH9363171.1"/>
    </source>
</evidence>
<feature type="region of interest" description="Disordered" evidence="2">
    <location>
        <begin position="1"/>
        <end position="49"/>
    </location>
</feature>
<dbReference type="GO" id="GO:0008270">
    <property type="term" value="F:zinc ion binding"/>
    <property type="evidence" value="ECO:0007669"/>
    <property type="project" value="UniProtKB-KW"/>
</dbReference>
<dbReference type="EMBL" id="JABSTR010000001">
    <property type="protein sequence ID" value="KAH9363171.1"/>
    <property type="molecule type" value="Genomic_DNA"/>
</dbReference>
<dbReference type="InterPro" id="IPR001878">
    <property type="entry name" value="Znf_CCHC"/>
</dbReference>
<keyword evidence="5" id="KW-1185">Reference proteome</keyword>
<organism evidence="4 5">
    <name type="scientific">Haemaphysalis longicornis</name>
    <name type="common">Bush tick</name>
    <dbReference type="NCBI Taxonomy" id="44386"/>
    <lineage>
        <taxon>Eukaryota</taxon>
        <taxon>Metazoa</taxon>
        <taxon>Ecdysozoa</taxon>
        <taxon>Arthropoda</taxon>
        <taxon>Chelicerata</taxon>
        <taxon>Arachnida</taxon>
        <taxon>Acari</taxon>
        <taxon>Parasitiformes</taxon>
        <taxon>Ixodida</taxon>
        <taxon>Ixodoidea</taxon>
        <taxon>Ixodidae</taxon>
        <taxon>Haemaphysalinae</taxon>
        <taxon>Haemaphysalis</taxon>
    </lineage>
</organism>
<evidence type="ECO:0000256" key="2">
    <source>
        <dbReference type="SAM" id="MobiDB-lite"/>
    </source>
</evidence>
<proteinExistence type="predicted"/>
<feature type="compositionally biased region" description="Basic residues" evidence="2">
    <location>
        <begin position="310"/>
        <end position="324"/>
    </location>
</feature>
<keyword evidence="1" id="KW-0862">Zinc</keyword>
<feature type="compositionally biased region" description="Low complexity" evidence="2">
    <location>
        <begin position="333"/>
        <end position="350"/>
    </location>
</feature>
<keyword evidence="1" id="KW-0479">Metal-binding</keyword>
<dbReference type="GO" id="GO:0003690">
    <property type="term" value="F:double-stranded DNA binding"/>
    <property type="evidence" value="ECO:0007669"/>
    <property type="project" value="InterPro"/>
</dbReference>
<keyword evidence="1" id="KW-0863">Zinc-finger</keyword>
<feature type="domain" description="CCHC-type" evidence="3">
    <location>
        <begin position="232"/>
        <end position="247"/>
    </location>
</feature>
<feature type="region of interest" description="Disordered" evidence="2">
    <location>
        <begin position="295"/>
        <end position="372"/>
    </location>
</feature>
<dbReference type="GO" id="GO:0002218">
    <property type="term" value="P:activation of innate immune response"/>
    <property type="evidence" value="ECO:0007669"/>
    <property type="project" value="InterPro"/>
</dbReference>
<comment type="caution">
    <text evidence="4">The sequence shown here is derived from an EMBL/GenBank/DDBJ whole genome shotgun (WGS) entry which is preliminary data.</text>
</comment>
<dbReference type="AlphaFoldDB" id="A0A9J6FJN8"/>